<dbReference type="Pfam" id="PF02949">
    <property type="entry name" value="7tm_6"/>
    <property type="match status" value="1"/>
</dbReference>
<evidence type="ECO:0000256" key="2">
    <source>
        <dbReference type="ARBA" id="ARBA00022475"/>
    </source>
</evidence>
<evidence type="ECO:0000256" key="10">
    <source>
        <dbReference type="SAM" id="Phobius"/>
    </source>
</evidence>
<evidence type="ECO:0000256" key="7">
    <source>
        <dbReference type="ARBA" id="ARBA00023136"/>
    </source>
</evidence>
<protein>
    <submittedName>
        <fullName evidence="11">Uncharacterized protein</fullName>
    </submittedName>
</protein>
<dbReference type="GO" id="GO:0007165">
    <property type="term" value="P:signal transduction"/>
    <property type="evidence" value="ECO:0007669"/>
    <property type="project" value="UniProtKB-KW"/>
</dbReference>
<dbReference type="GO" id="GO:0005886">
    <property type="term" value="C:plasma membrane"/>
    <property type="evidence" value="ECO:0007669"/>
    <property type="project" value="UniProtKB-SubCell"/>
</dbReference>
<proteinExistence type="predicted"/>
<evidence type="ECO:0000313" key="11">
    <source>
        <dbReference type="EnsemblMetazoa" id="LLOJ010845-PA"/>
    </source>
</evidence>
<evidence type="ECO:0000256" key="8">
    <source>
        <dbReference type="ARBA" id="ARBA00023170"/>
    </source>
</evidence>
<evidence type="ECO:0000256" key="9">
    <source>
        <dbReference type="ARBA" id="ARBA00023224"/>
    </source>
</evidence>
<dbReference type="EnsemblMetazoa" id="LLOJ010845-RA">
    <property type="protein sequence ID" value="LLOJ010845-PA"/>
    <property type="gene ID" value="LLOJ010845"/>
</dbReference>
<dbReference type="EMBL" id="AJWK01008060">
    <property type="status" value="NOT_ANNOTATED_CDS"/>
    <property type="molecule type" value="Genomic_DNA"/>
</dbReference>
<keyword evidence="7 10" id="KW-0472">Membrane</keyword>
<dbReference type="GO" id="GO:0005549">
    <property type="term" value="F:odorant binding"/>
    <property type="evidence" value="ECO:0007669"/>
    <property type="project" value="InterPro"/>
</dbReference>
<dbReference type="GO" id="GO:0004984">
    <property type="term" value="F:olfactory receptor activity"/>
    <property type="evidence" value="ECO:0007669"/>
    <property type="project" value="InterPro"/>
</dbReference>
<evidence type="ECO:0000256" key="3">
    <source>
        <dbReference type="ARBA" id="ARBA00022606"/>
    </source>
</evidence>
<keyword evidence="12" id="KW-1185">Reference proteome</keyword>
<evidence type="ECO:0000256" key="1">
    <source>
        <dbReference type="ARBA" id="ARBA00004651"/>
    </source>
</evidence>
<feature type="transmembrane region" description="Helical" evidence="10">
    <location>
        <begin position="29"/>
        <end position="52"/>
    </location>
</feature>
<evidence type="ECO:0000256" key="6">
    <source>
        <dbReference type="ARBA" id="ARBA00022989"/>
    </source>
</evidence>
<dbReference type="Proteomes" id="UP000092461">
    <property type="component" value="Unassembled WGS sequence"/>
</dbReference>
<name>A0A3F2ZD70_LUTLO</name>
<keyword evidence="9" id="KW-0807">Transducer</keyword>
<dbReference type="PANTHER" id="PTHR21137">
    <property type="entry name" value="ODORANT RECEPTOR"/>
    <property type="match status" value="1"/>
</dbReference>
<dbReference type="VEuPathDB" id="VectorBase:LLOJ010845"/>
<dbReference type="PANTHER" id="PTHR21137:SF35">
    <property type="entry name" value="ODORANT RECEPTOR 19A-RELATED"/>
    <property type="match status" value="1"/>
</dbReference>
<dbReference type="InterPro" id="IPR004117">
    <property type="entry name" value="7tm6_olfct_rcpt"/>
</dbReference>
<keyword evidence="8" id="KW-0675">Receptor</keyword>
<organism evidence="11 12">
    <name type="scientific">Lutzomyia longipalpis</name>
    <name type="common">Sand fly</name>
    <dbReference type="NCBI Taxonomy" id="7200"/>
    <lineage>
        <taxon>Eukaryota</taxon>
        <taxon>Metazoa</taxon>
        <taxon>Ecdysozoa</taxon>
        <taxon>Arthropoda</taxon>
        <taxon>Hexapoda</taxon>
        <taxon>Insecta</taxon>
        <taxon>Pterygota</taxon>
        <taxon>Neoptera</taxon>
        <taxon>Endopterygota</taxon>
        <taxon>Diptera</taxon>
        <taxon>Nematocera</taxon>
        <taxon>Psychodoidea</taxon>
        <taxon>Psychodidae</taxon>
        <taxon>Lutzomyia</taxon>
        <taxon>Lutzomyia</taxon>
    </lineage>
</organism>
<dbReference type="AlphaFoldDB" id="A0A3F2ZD70"/>
<feature type="transmembrane region" description="Helical" evidence="10">
    <location>
        <begin position="132"/>
        <end position="152"/>
    </location>
</feature>
<keyword evidence="5" id="KW-0552">Olfaction</keyword>
<keyword evidence="4 10" id="KW-0812">Transmembrane</keyword>
<keyword evidence="2" id="KW-1003">Cell membrane</keyword>
<sequence>MKITGLCMTYPLLHQTVSCGKYPYIYFKVLSYLLPMSSAVISMDTGILYLGLQIIAELNILTDYMKLLNEKIKTDPKFLKKIIKRHCSIIENNNLLNEIISETSSMQLIFSFIALLFRFTFLIKYTTRMGNYLISLGGGGLGLPICILGEFLKVKTDKLSDTFYLTNWYDLSLKDQKTFLIVLGMAQREYGLKAAGMYDVNLYTFVQSLRLPSPTLLFSTV</sequence>
<comment type="subcellular location">
    <subcellularLocation>
        <location evidence="1">Cell membrane</location>
        <topology evidence="1">Multi-pass membrane protein</topology>
    </subcellularLocation>
</comment>
<feature type="transmembrane region" description="Helical" evidence="10">
    <location>
        <begin position="108"/>
        <end position="126"/>
    </location>
</feature>
<evidence type="ECO:0000313" key="12">
    <source>
        <dbReference type="Proteomes" id="UP000092461"/>
    </source>
</evidence>
<reference evidence="11" key="1">
    <citation type="submission" date="2020-05" db="UniProtKB">
        <authorList>
            <consortium name="EnsemblMetazoa"/>
        </authorList>
    </citation>
    <scope>IDENTIFICATION</scope>
    <source>
        <strain evidence="11">Jacobina</strain>
    </source>
</reference>
<evidence type="ECO:0000256" key="5">
    <source>
        <dbReference type="ARBA" id="ARBA00022725"/>
    </source>
</evidence>
<evidence type="ECO:0000256" key="4">
    <source>
        <dbReference type="ARBA" id="ARBA00022692"/>
    </source>
</evidence>
<accession>A0A3F2ZD70</accession>
<keyword evidence="6 10" id="KW-1133">Transmembrane helix</keyword>
<keyword evidence="3" id="KW-0716">Sensory transduction</keyword>